<feature type="compositionally biased region" description="Polar residues" evidence="1">
    <location>
        <begin position="1"/>
        <end position="21"/>
    </location>
</feature>
<protein>
    <submittedName>
        <fullName evidence="2">Uncharacterized protein</fullName>
    </submittedName>
</protein>
<sequence length="175" mass="19478">DSENFEQSTSAETALNGSEQKTNVEKIVSPLIVKNLQTIFENKEEKKRQTMIVISDSQSLRSPQHRLSVDIETEISPDGDKNSLSSSSADSSSHFSQQNEHWYEGNSIATCIDQQNEKNNINPTLILSSSLPTNFSGHLLSDSLKRHSAGIYQTTTSGLREIPNDEILREVDLND</sequence>
<organism evidence="2 3">
    <name type="scientific">Didymodactylos carnosus</name>
    <dbReference type="NCBI Taxonomy" id="1234261"/>
    <lineage>
        <taxon>Eukaryota</taxon>
        <taxon>Metazoa</taxon>
        <taxon>Spiralia</taxon>
        <taxon>Gnathifera</taxon>
        <taxon>Rotifera</taxon>
        <taxon>Eurotatoria</taxon>
        <taxon>Bdelloidea</taxon>
        <taxon>Philodinida</taxon>
        <taxon>Philodinidae</taxon>
        <taxon>Didymodactylos</taxon>
    </lineage>
</organism>
<dbReference type="AlphaFoldDB" id="A0A8S2Y8G8"/>
<proteinExistence type="predicted"/>
<evidence type="ECO:0000313" key="3">
    <source>
        <dbReference type="Proteomes" id="UP000682733"/>
    </source>
</evidence>
<gene>
    <name evidence="2" type="ORF">TMI583_LOCUS49281</name>
</gene>
<name>A0A8S2Y8G8_9BILA</name>
<feature type="compositionally biased region" description="Low complexity" evidence="1">
    <location>
        <begin position="82"/>
        <end position="96"/>
    </location>
</feature>
<evidence type="ECO:0000313" key="2">
    <source>
        <dbReference type="EMBL" id="CAF4538717.1"/>
    </source>
</evidence>
<reference evidence="2" key="1">
    <citation type="submission" date="2021-02" db="EMBL/GenBank/DDBJ databases">
        <authorList>
            <person name="Nowell W R."/>
        </authorList>
    </citation>
    <scope>NUCLEOTIDE SEQUENCE</scope>
</reference>
<dbReference type="EMBL" id="CAJOBA010106334">
    <property type="protein sequence ID" value="CAF4538717.1"/>
    <property type="molecule type" value="Genomic_DNA"/>
</dbReference>
<feature type="non-terminal residue" evidence="2">
    <location>
        <position position="1"/>
    </location>
</feature>
<feature type="region of interest" description="Disordered" evidence="1">
    <location>
        <begin position="55"/>
        <end position="99"/>
    </location>
</feature>
<dbReference type="Proteomes" id="UP000682733">
    <property type="component" value="Unassembled WGS sequence"/>
</dbReference>
<accession>A0A8S2Y8G8</accession>
<feature type="region of interest" description="Disordered" evidence="1">
    <location>
        <begin position="1"/>
        <end position="22"/>
    </location>
</feature>
<comment type="caution">
    <text evidence="2">The sequence shown here is derived from an EMBL/GenBank/DDBJ whole genome shotgun (WGS) entry which is preliminary data.</text>
</comment>
<evidence type="ECO:0000256" key="1">
    <source>
        <dbReference type="SAM" id="MobiDB-lite"/>
    </source>
</evidence>
<feature type="non-terminal residue" evidence="2">
    <location>
        <position position="175"/>
    </location>
</feature>